<dbReference type="SMART" id="SM00015">
    <property type="entry name" value="IQ"/>
    <property type="match status" value="1"/>
</dbReference>
<dbReference type="InterPro" id="IPR000048">
    <property type="entry name" value="IQ_motif_EF-hand-BS"/>
</dbReference>
<comment type="caution">
    <text evidence="6">The sequence shown here is derived from an EMBL/GenBank/DDBJ whole genome shotgun (WGS) entry which is preliminary data.</text>
</comment>
<gene>
    <name evidence="6" type="ORF">Pyn_12389</name>
</gene>
<dbReference type="Gene3D" id="1.20.5.190">
    <property type="match status" value="1"/>
</dbReference>
<evidence type="ECO:0000313" key="7">
    <source>
        <dbReference type="Proteomes" id="UP000250321"/>
    </source>
</evidence>
<dbReference type="AlphaFoldDB" id="A0A314ZKS1"/>
<dbReference type="Pfam" id="PF00612">
    <property type="entry name" value="IQ"/>
    <property type="match status" value="1"/>
</dbReference>
<evidence type="ECO:0000256" key="1">
    <source>
        <dbReference type="ARBA" id="ARBA00022860"/>
    </source>
</evidence>
<evidence type="ECO:0000313" key="6">
    <source>
        <dbReference type="EMBL" id="PQQ19320.1"/>
    </source>
</evidence>
<sequence length="465" mass="52192">MGKKGSWFSAIKRVFSPHSKEKVVNGSEKKNTKEKKGLGKLKHGETNSFIPLFREPSSIEKIFGDFEREQQRVNFRPPTPDEQPKTPPFVPPRVASPRDPSPRVGSPRAASPRAPSPRAPSPRAPSPRILHHHKEIRYRPEPTLRNHHASATKIQAAYRGYMARRSFRALKGLVRLQGVVRGQNVKRQTLNAMKYMQLLVRVQSQIQSRRIQMLENQAKHQGRYKNDKEVESTFGKWTLSQASETGNNDEWDDSLLTKEEVEARLQKKVEAVVKRERAMAYAYSHQLLKATPKSGQTPVADIRSGGFPWWWNWNPTPINMSSTPQANSLGLSKYTRRPPAGGAESPFGFPLKDDDSLTSCPPFSVPSYMAPTVSAKAKARAGSNPRERFVGTPSSESKRRLSFPLTQGIGSFKWNKASFFSNNKDSSSQRILDKNPPLQSLGNLSIDSTVSMPAGVGRKPFNRFV</sequence>
<dbReference type="GO" id="GO:0005516">
    <property type="term" value="F:calmodulin binding"/>
    <property type="evidence" value="ECO:0007669"/>
    <property type="project" value="UniProtKB-KW"/>
</dbReference>
<evidence type="ECO:0000259" key="5">
    <source>
        <dbReference type="Pfam" id="PF13178"/>
    </source>
</evidence>
<dbReference type="OrthoDB" id="753382at2759"/>
<reference evidence="6 7" key="1">
    <citation type="submission" date="2018-02" db="EMBL/GenBank/DDBJ databases">
        <title>Draft genome of wild Prunus yedoensis var. nudiflora.</title>
        <authorList>
            <person name="Baek S."/>
            <person name="Kim J.-H."/>
            <person name="Choi K."/>
            <person name="Kim G.-B."/>
            <person name="Cho A."/>
            <person name="Jang H."/>
            <person name="Shin C.-H."/>
            <person name="Yu H.-J."/>
            <person name="Mun J.-H."/>
        </authorList>
    </citation>
    <scope>NUCLEOTIDE SEQUENCE [LARGE SCALE GENOMIC DNA]</scope>
    <source>
        <strain evidence="7">cv. Jeju island</strain>
        <tissue evidence="6">Leaf</tissue>
    </source>
</reference>
<feature type="region of interest" description="Disordered" evidence="4">
    <location>
        <begin position="64"/>
        <end position="131"/>
    </location>
</feature>
<feature type="compositionally biased region" description="Pro residues" evidence="4">
    <location>
        <begin position="114"/>
        <end position="125"/>
    </location>
</feature>
<feature type="compositionally biased region" description="Low complexity" evidence="4">
    <location>
        <begin position="102"/>
        <end position="113"/>
    </location>
</feature>
<dbReference type="InterPro" id="IPR025064">
    <property type="entry name" value="DUF4005"/>
</dbReference>
<comment type="similarity">
    <text evidence="2">Belongs to the IQD family.</text>
</comment>
<dbReference type="Pfam" id="PF13178">
    <property type="entry name" value="DUF4005"/>
    <property type="match status" value="1"/>
</dbReference>
<dbReference type="STRING" id="2094558.A0A314ZKS1"/>
<evidence type="ECO:0000256" key="2">
    <source>
        <dbReference type="ARBA" id="ARBA00024341"/>
    </source>
</evidence>
<organism evidence="6 7">
    <name type="scientific">Prunus yedoensis var. nudiflora</name>
    <dbReference type="NCBI Taxonomy" id="2094558"/>
    <lineage>
        <taxon>Eukaryota</taxon>
        <taxon>Viridiplantae</taxon>
        <taxon>Streptophyta</taxon>
        <taxon>Embryophyta</taxon>
        <taxon>Tracheophyta</taxon>
        <taxon>Spermatophyta</taxon>
        <taxon>Magnoliopsida</taxon>
        <taxon>eudicotyledons</taxon>
        <taxon>Gunneridae</taxon>
        <taxon>Pentapetalae</taxon>
        <taxon>rosids</taxon>
        <taxon>fabids</taxon>
        <taxon>Rosales</taxon>
        <taxon>Rosaceae</taxon>
        <taxon>Amygdaloideae</taxon>
        <taxon>Amygdaleae</taxon>
        <taxon>Prunus</taxon>
    </lineage>
</organism>
<evidence type="ECO:0000256" key="4">
    <source>
        <dbReference type="SAM" id="MobiDB-lite"/>
    </source>
</evidence>
<dbReference type="Proteomes" id="UP000250321">
    <property type="component" value="Unassembled WGS sequence"/>
</dbReference>
<name>A0A314ZKS1_PRUYE</name>
<proteinExistence type="inferred from homology"/>
<keyword evidence="1" id="KW-0112">Calmodulin-binding</keyword>
<dbReference type="CDD" id="cd23767">
    <property type="entry name" value="IQCD"/>
    <property type="match status" value="1"/>
</dbReference>
<feature type="domain" description="DUF4005" evidence="5">
    <location>
        <begin position="345"/>
        <end position="426"/>
    </location>
</feature>
<dbReference type="PANTHER" id="PTHR32295:SF113">
    <property type="entry name" value="PROTEIN IQ-DOMAIN 14"/>
    <property type="match status" value="1"/>
</dbReference>
<protein>
    <submittedName>
        <fullName evidence="6">Protein IQ-DOMAIN 14 isoform X1</fullName>
    </submittedName>
</protein>
<dbReference type="PANTHER" id="PTHR32295">
    <property type="entry name" value="IQ-DOMAIN 5-RELATED"/>
    <property type="match status" value="1"/>
</dbReference>
<accession>A0A314ZKS1</accession>
<dbReference type="PROSITE" id="PS50096">
    <property type="entry name" value="IQ"/>
    <property type="match status" value="1"/>
</dbReference>
<keyword evidence="7" id="KW-1185">Reference proteome</keyword>
<feature type="compositionally biased region" description="Basic and acidic residues" evidence="4">
    <location>
        <begin position="19"/>
        <end position="45"/>
    </location>
</feature>
<dbReference type="EMBL" id="PJQY01000071">
    <property type="protein sequence ID" value="PQQ19320.1"/>
    <property type="molecule type" value="Genomic_DNA"/>
</dbReference>
<feature type="region of interest" description="Disordered" evidence="4">
    <location>
        <begin position="19"/>
        <end position="49"/>
    </location>
</feature>
<feature type="compositionally biased region" description="Pro residues" evidence="4">
    <location>
        <begin position="77"/>
        <end position="91"/>
    </location>
</feature>
<evidence type="ECO:0000256" key="3">
    <source>
        <dbReference type="ARBA" id="ARBA00024378"/>
    </source>
</evidence>
<comment type="subunit">
    <text evidence="3">Binds to multiple calmodulin (CaM) in the presence of Ca(2+) and CaM-like proteins.</text>
</comment>